<evidence type="ECO:0000256" key="4">
    <source>
        <dbReference type="ARBA" id="ARBA00022679"/>
    </source>
</evidence>
<dbReference type="HAMAP" id="MF_01547">
    <property type="entry name" value="RNA_methyltr_E"/>
    <property type="match status" value="1"/>
</dbReference>
<dbReference type="InterPro" id="IPR029063">
    <property type="entry name" value="SAM-dependent_MTases_sf"/>
</dbReference>
<dbReference type="AlphaFoldDB" id="A0A813JPJ1"/>
<dbReference type="Pfam" id="PF01728">
    <property type="entry name" value="FtsJ"/>
    <property type="match status" value="1"/>
</dbReference>
<evidence type="ECO:0000313" key="11">
    <source>
        <dbReference type="Proteomes" id="UP000626109"/>
    </source>
</evidence>
<dbReference type="CDD" id="cd02440">
    <property type="entry name" value="AdoMet_MTases"/>
    <property type="match status" value="1"/>
</dbReference>
<feature type="domain" description="Ribosomal RNA methyltransferase FtsJ" evidence="8">
    <location>
        <begin position="110"/>
        <end position="278"/>
    </location>
</feature>
<name>A0A813JPJ1_POLGL</name>
<accession>A0A813JPJ1</accession>
<dbReference type="PANTHER" id="PTHR10920">
    <property type="entry name" value="RIBOSOMAL RNA METHYLTRANSFERASE"/>
    <property type="match status" value="1"/>
</dbReference>
<evidence type="ECO:0000256" key="6">
    <source>
        <dbReference type="ARBA" id="ARBA00041184"/>
    </source>
</evidence>
<dbReference type="EMBL" id="CAJNNV010001569">
    <property type="protein sequence ID" value="CAE8585329.1"/>
    <property type="molecule type" value="Genomic_DNA"/>
</dbReference>
<dbReference type="GO" id="GO:0008650">
    <property type="term" value="F:rRNA (uridine-2'-O-)-methyltransferase activity"/>
    <property type="evidence" value="ECO:0007669"/>
    <property type="project" value="TreeGrafter"/>
</dbReference>
<dbReference type="Proteomes" id="UP000654075">
    <property type="component" value="Unassembled WGS sequence"/>
</dbReference>
<evidence type="ECO:0000256" key="2">
    <source>
        <dbReference type="ARBA" id="ARBA00022552"/>
    </source>
</evidence>
<keyword evidence="5" id="KW-0949">S-adenosyl-L-methionine</keyword>
<evidence type="ECO:0000256" key="7">
    <source>
        <dbReference type="SAM" id="MobiDB-lite"/>
    </source>
</evidence>
<feature type="region of interest" description="Disordered" evidence="7">
    <location>
        <begin position="283"/>
        <end position="310"/>
    </location>
</feature>
<dbReference type="InterPro" id="IPR002877">
    <property type="entry name" value="RNA_MeTrfase_FtsJ_dom"/>
</dbReference>
<dbReference type="Gene3D" id="3.40.50.150">
    <property type="entry name" value="Vaccinia Virus protein VP39"/>
    <property type="match status" value="1"/>
</dbReference>
<dbReference type="OrthoDB" id="20105at2759"/>
<dbReference type="InterPro" id="IPR015507">
    <property type="entry name" value="rRNA-MeTfrase_E"/>
</dbReference>
<feature type="compositionally biased region" description="Pro residues" evidence="7">
    <location>
        <begin position="293"/>
        <end position="302"/>
    </location>
</feature>
<sequence length="310" mass="34177">MRHVVASLAAAAVATAAASGNALRPLTCLRAFAECGWPFSSSSSSSMELSPSRSLTEISRRRSCRLRPPRGTRSGRCRKGVPLLQLQAGPDSYGPDEYYSRKAREEGVPARSYFKLEELDQRLKLFRPGQKVLDLGCWPGSWTLYAARRVGDKGRVLGIDFVEVTFPLPSNCQTRVEDANHFRTSSVPKLDVVLSDMAPKTMGDSETDHERSAALVELVMNLADTTLGLGGTMVAKLFDGAQTKDIMKQMKIRYETARIMRPKATRSQSPEIYVVGIGKKSANTETPATWRAPKPPTRPKQPMPNSFNGW</sequence>
<evidence type="ECO:0000256" key="3">
    <source>
        <dbReference type="ARBA" id="ARBA00022603"/>
    </source>
</evidence>
<comment type="caution">
    <text evidence="10">The sequence shown here is derived from an EMBL/GenBank/DDBJ whole genome shotgun (WGS) entry which is preliminary data.</text>
</comment>
<keyword evidence="4" id="KW-0808">Transferase</keyword>
<comment type="similarity">
    <text evidence="1">Belongs to the class I-like SAM-binding methyltransferase superfamily. RNA methyltransferase RlmE family.</text>
</comment>
<keyword evidence="3" id="KW-0489">Methyltransferase</keyword>
<protein>
    <recommendedName>
        <fullName evidence="6">rRNA methyltransferase 2, mitochondrial</fullName>
    </recommendedName>
</protein>
<reference evidence="10" key="1">
    <citation type="submission" date="2021-02" db="EMBL/GenBank/DDBJ databases">
        <authorList>
            <person name="Dougan E. K."/>
            <person name="Rhodes N."/>
            <person name="Thang M."/>
            <person name="Chan C."/>
        </authorList>
    </citation>
    <scope>NUCLEOTIDE SEQUENCE</scope>
</reference>
<dbReference type="PANTHER" id="PTHR10920:SF18">
    <property type="entry name" value="RRNA METHYLTRANSFERASE 2, MITOCHONDRIAL"/>
    <property type="match status" value="1"/>
</dbReference>
<dbReference type="Proteomes" id="UP000626109">
    <property type="component" value="Unassembled WGS sequence"/>
</dbReference>
<evidence type="ECO:0000313" key="9">
    <source>
        <dbReference type="EMBL" id="CAE8585329.1"/>
    </source>
</evidence>
<organism evidence="10 11">
    <name type="scientific">Polarella glacialis</name>
    <name type="common">Dinoflagellate</name>
    <dbReference type="NCBI Taxonomy" id="89957"/>
    <lineage>
        <taxon>Eukaryota</taxon>
        <taxon>Sar</taxon>
        <taxon>Alveolata</taxon>
        <taxon>Dinophyceae</taxon>
        <taxon>Suessiales</taxon>
        <taxon>Suessiaceae</taxon>
        <taxon>Polarella</taxon>
    </lineage>
</organism>
<evidence type="ECO:0000313" key="10">
    <source>
        <dbReference type="EMBL" id="CAE8680017.1"/>
    </source>
</evidence>
<keyword evidence="2" id="KW-0698">rRNA processing</keyword>
<evidence type="ECO:0000256" key="1">
    <source>
        <dbReference type="ARBA" id="ARBA00009258"/>
    </source>
</evidence>
<proteinExistence type="inferred from homology"/>
<evidence type="ECO:0000256" key="5">
    <source>
        <dbReference type="ARBA" id="ARBA00022691"/>
    </source>
</evidence>
<dbReference type="InterPro" id="IPR050082">
    <property type="entry name" value="RNA_methyltr_RlmE"/>
</dbReference>
<evidence type="ECO:0000259" key="8">
    <source>
        <dbReference type="Pfam" id="PF01728"/>
    </source>
</evidence>
<gene>
    <name evidence="9" type="ORF">PGLA1383_LOCUS4238</name>
    <name evidence="10" type="ORF">PGLA2088_LOCUS21679</name>
</gene>
<evidence type="ECO:0000313" key="12">
    <source>
        <dbReference type="Proteomes" id="UP000654075"/>
    </source>
</evidence>
<keyword evidence="12" id="KW-1185">Reference proteome</keyword>
<dbReference type="EMBL" id="CAJNNW010025815">
    <property type="protein sequence ID" value="CAE8680017.1"/>
    <property type="molecule type" value="Genomic_DNA"/>
</dbReference>
<dbReference type="SUPFAM" id="SSF53335">
    <property type="entry name" value="S-adenosyl-L-methionine-dependent methyltransferases"/>
    <property type="match status" value="1"/>
</dbReference>